<dbReference type="PANTHER" id="PTHR10543:SF24">
    <property type="entry name" value="CAROTENOID ISOMEROOXYGENASE"/>
    <property type="match status" value="1"/>
</dbReference>
<dbReference type="AlphaFoldDB" id="A0A0B7KFK4"/>
<sequence length="543" mass="60589">MLLATLLFIGTASVTSSEPLGDGGPPPGSEPLEWGFYATHEHKDPAQLEVRGTIPSWVTGQLYRTGPGTWDVANFTGDHWLDGFSRNHQFHIENGTVTYRNRNSTDDLLDFVREHGVFPNGAFATDPSKLVFGQFETTFRDASHSLGDTSSANVGVAYVGNWPGLDKNATENGSYYDTLVVTTDRVVMQQINPVTLEPIELFTYEAGDPLLVNSGRSATHPALTRDGNVYNYHLDLDADPPVYRVFGIEQPEGKTRILATIDDAPAAYIHALWNTDNHVILIVVQADIVKPSKGTIRSTLGEWKEDRPVLFYVVDRHNGGIVSKYSIDETFFAFHQINSFEDDNGDILIDLPRMDDYSFLDTSMLETLRSKTNTTEKFKEMEGEFTRYRLPFVGNSSHSSNGSLITHKASIDFFLPFDEANLEMPRINEALNGRPYRFAYGLHTVHKGNMMDSIIKIDTHEKTWKVWEPAVPILPSEPIFIPNPESTIEDDGVLAFIVLDSEKKTSAVVFLDAKSMEEIARAYAPIPMGYGYHGIWAGPQAKL</sequence>
<feature type="binding site" evidence="5">
    <location>
        <position position="335"/>
    </location>
    <ligand>
        <name>Fe cation</name>
        <dbReference type="ChEBI" id="CHEBI:24875"/>
        <note>catalytic</note>
    </ligand>
</feature>
<dbReference type="Pfam" id="PF03055">
    <property type="entry name" value="RPE65"/>
    <property type="match status" value="1"/>
</dbReference>
<evidence type="ECO:0000256" key="1">
    <source>
        <dbReference type="ARBA" id="ARBA00006787"/>
    </source>
</evidence>
<dbReference type="GO" id="GO:0016121">
    <property type="term" value="P:carotene catabolic process"/>
    <property type="evidence" value="ECO:0007669"/>
    <property type="project" value="TreeGrafter"/>
</dbReference>
<name>A0A0B7KFK4_BIOOC</name>
<accession>A0A0B7KFK4</accession>
<evidence type="ECO:0000256" key="6">
    <source>
        <dbReference type="SAM" id="SignalP"/>
    </source>
</evidence>
<dbReference type="PANTHER" id="PTHR10543">
    <property type="entry name" value="BETA-CAROTENE DIOXYGENASE"/>
    <property type="match status" value="1"/>
</dbReference>
<gene>
    <name evidence="7" type="ORF">BN869_000012421_1</name>
</gene>
<comment type="similarity">
    <text evidence="1">Belongs to the carotenoid oxygenase family.</text>
</comment>
<feature type="chain" id="PRO_5002118173" evidence="6">
    <location>
        <begin position="18"/>
        <end position="543"/>
    </location>
</feature>
<organism evidence="7">
    <name type="scientific">Bionectria ochroleuca</name>
    <name type="common">Gliocladium roseum</name>
    <dbReference type="NCBI Taxonomy" id="29856"/>
    <lineage>
        <taxon>Eukaryota</taxon>
        <taxon>Fungi</taxon>
        <taxon>Dikarya</taxon>
        <taxon>Ascomycota</taxon>
        <taxon>Pezizomycotina</taxon>
        <taxon>Sordariomycetes</taxon>
        <taxon>Hypocreomycetidae</taxon>
        <taxon>Hypocreales</taxon>
        <taxon>Bionectriaceae</taxon>
        <taxon>Clonostachys</taxon>
    </lineage>
</organism>
<dbReference type="InterPro" id="IPR004294">
    <property type="entry name" value="Carotenoid_Oase"/>
</dbReference>
<evidence type="ECO:0000313" key="7">
    <source>
        <dbReference type="EMBL" id="CEO56363.1"/>
    </source>
</evidence>
<keyword evidence="3" id="KW-0560">Oxidoreductase</keyword>
<dbReference type="GO" id="GO:0046872">
    <property type="term" value="F:metal ion binding"/>
    <property type="evidence" value="ECO:0007669"/>
    <property type="project" value="UniProtKB-KW"/>
</dbReference>
<keyword evidence="2 5" id="KW-0479">Metal-binding</keyword>
<protein>
    <submittedName>
        <fullName evidence="7">Uncharacterized protein</fullName>
    </submittedName>
</protein>
<reference evidence="7" key="1">
    <citation type="submission" date="2015-01" db="EMBL/GenBank/DDBJ databases">
        <authorList>
            <person name="Durling Mikael"/>
        </authorList>
    </citation>
    <scope>NUCLEOTIDE SEQUENCE</scope>
</reference>
<dbReference type="EMBL" id="CDPU01000065">
    <property type="protein sequence ID" value="CEO56363.1"/>
    <property type="molecule type" value="Genomic_DNA"/>
</dbReference>
<dbReference type="GO" id="GO:0010436">
    <property type="term" value="F:carotenoid dioxygenase activity"/>
    <property type="evidence" value="ECO:0007669"/>
    <property type="project" value="TreeGrafter"/>
</dbReference>
<evidence type="ECO:0000256" key="2">
    <source>
        <dbReference type="ARBA" id="ARBA00022723"/>
    </source>
</evidence>
<comment type="cofactor">
    <cofactor evidence="5">
        <name>Fe(2+)</name>
        <dbReference type="ChEBI" id="CHEBI:29033"/>
    </cofactor>
    <text evidence="5">Binds 1 Fe(2+) ion per subunit.</text>
</comment>
<evidence type="ECO:0000256" key="4">
    <source>
        <dbReference type="ARBA" id="ARBA00023004"/>
    </source>
</evidence>
<evidence type="ECO:0000256" key="5">
    <source>
        <dbReference type="PIRSR" id="PIRSR604294-1"/>
    </source>
</evidence>
<keyword evidence="6" id="KW-0732">Signal</keyword>
<feature type="binding site" evidence="5">
    <location>
        <position position="270"/>
    </location>
    <ligand>
        <name>Fe cation</name>
        <dbReference type="ChEBI" id="CHEBI:24875"/>
        <note>catalytic</note>
    </ligand>
</feature>
<feature type="binding site" evidence="5">
    <location>
        <position position="220"/>
    </location>
    <ligand>
        <name>Fe cation</name>
        <dbReference type="ChEBI" id="CHEBI:24875"/>
        <note>catalytic</note>
    </ligand>
</feature>
<feature type="binding site" evidence="5">
    <location>
        <position position="533"/>
    </location>
    <ligand>
        <name>Fe cation</name>
        <dbReference type="ChEBI" id="CHEBI:24875"/>
        <note>catalytic</note>
    </ligand>
</feature>
<evidence type="ECO:0000256" key="3">
    <source>
        <dbReference type="ARBA" id="ARBA00023002"/>
    </source>
</evidence>
<feature type="signal peptide" evidence="6">
    <location>
        <begin position="1"/>
        <end position="17"/>
    </location>
</feature>
<proteinExistence type="inferred from homology"/>
<keyword evidence="4 5" id="KW-0408">Iron</keyword>